<name>A0ABV7GHH3_9GAMM</name>
<accession>A0ABV7GHH3</accession>
<comment type="caution">
    <text evidence="1">The sequence shown here is derived from an EMBL/GenBank/DDBJ whole genome shotgun (WGS) entry which is preliminary data.</text>
</comment>
<keyword evidence="2" id="KW-1185">Reference proteome</keyword>
<dbReference type="EMBL" id="JBHRTD010000018">
    <property type="protein sequence ID" value="MFC3140805.1"/>
    <property type="molecule type" value="Genomic_DNA"/>
</dbReference>
<evidence type="ECO:0000313" key="2">
    <source>
        <dbReference type="Proteomes" id="UP001595621"/>
    </source>
</evidence>
<organism evidence="1 2">
    <name type="scientific">Shewanella submarina</name>
    <dbReference type="NCBI Taxonomy" id="2016376"/>
    <lineage>
        <taxon>Bacteria</taxon>
        <taxon>Pseudomonadati</taxon>
        <taxon>Pseudomonadota</taxon>
        <taxon>Gammaproteobacteria</taxon>
        <taxon>Alteromonadales</taxon>
        <taxon>Shewanellaceae</taxon>
        <taxon>Shewanella</taxon>
    </lineage>
</organism>
<proteinExistence type="predicted"/>
<dbReference type="Proteomes" id="UP001595621">
    <property type="component" value="Unassembled WGS sequence"/>
</dbReference>
<dbReference type="RefSeq" id="WP_248934646.1">
    <property type="nucleotide sequence ID" value="NZ_JAKILF010000001.1"/>
</dbReference>
<protein>
    <submittedName>
        <fullName evidence="1">Uncharacterized protein</fullName>
    </submittedName>
</protein>
<gene>
    <name evidence="1" type="ORF">ACFOE0_21860</name>
</gene>
<evidence type="ECO:0000313" key="1">
    <source>
        <dbReference type="EMBL" id="MFC3140805.1"/>
    </source>
</evidence>
<reference evidence="2" key="1">
    <citation type="journal article" date="2019" name="Int. J. Syst. Evol. Microbiol.">
        <title>The Global Catalogue of Microorganisms (GCM) 10K type strain sequencing project: providing services to taxonomists for standard genome sequencing and annotation.</title>
        <authorList>
            <consortium name="The Broad Institute Genomics Platform"/>
            <consortium name="The Broad Institute Genome Sequencing Center for Infectious Disease"/>
            <person name="Wu L."/>
            <person name="Ma J."/>
        </authorList>
    </citation>
    <scope>NUCLEOTIDE SEQUENCE [LARGE SCALE GENOMIC DNA]</scope>
    <source>
        <strain evidence="2">KCTC 52277</strain>
    </source>
</reference>
<sequence length="157" mass="18467">MTTDIYQLESMQTTHPDAFSELMAMEPNMRRVMLVLLNEGTVSPPARGYAEYEVDKEDAIISNLRVNWNIEITSKKVRGNYCYHMMTIAQIHEFLHDRETMRKRVAAIVWAKRTRDLDRQLRKAIKWRGESWLVDRIGELAANDPLYDVEEQKEPKP</sequence>